<feature type="region of interest" description="Disordered" evidence="1">
    <location>
        <begin position="746"/>
        <end position="767"/>
    </location>
</feature>
<gene>
    <name evidence="3" type="primary">Contig10209.g10903</name>
    <name evidence="3" type="ORF">STYLEM_17215</name>
</gene>
<dbReference type="OrthoDB" id="293419at2759"/>
<sequence length="852" mass="100183">MQQRQKPKKLINQKPTKSIGQALHDQFKQLDWFGQTIKLTYKGEDSYKTTLGASVSFILILLLLGFSIFKTIYFFSRFNPDLSKVTLMRDMRSSESYRPQETGFDFAFGLNSDLDPRIGYFTVKQIGIYTTDKKDSSGKAIKDKIIKELKYQKCGDQLFDFPNQQEILSQGISNYNCLTDNDYQFQGNYFSDSFQYLEIKLWKCQNNTKISNLACLSDTAINSYLDSEFFNFAFVNTFYDLTDFEPNQQIKPFIDDSLFFEIESSRSKKNNFYIQQQEAQLEDDFVQFGQSKNIIFHQVSNNRFYDNQYKKEQGYVVAVFLRYDNRYDVYERKIYSLLELLGDIGGLQGALMGIGFLLVGFISSRMFISDIMHKIYQVRKYIMQPAIHDQMFKMRSKTGTTINEQQYMSTNAQLTSKQRLDSQSPIQDRAEHNFDKRDSFKKKNLVENNFSSQDYLNTMNDKENPITSNRSLVYKTSTMNEEGVRSIQIQIGIEDQIGLNIQNTIQLNNNLENAQDLQDERDIKVREHMSSKQFKKKQTMEKQDVQNVLMTLISRMRFKYNTQAIFQYISRCLCLKHLHYKRNKKFYKNHYLYQKGEEKLRSELDIISLLKTQRKLKLLTQTLLSQKHRMLLRFQRQNVLETASESSDSDDDNLDTMSLMENKNPLIRLVIFGKLKKMMKSYEGQKLKSIDRNLMRGIFQRKLKDFQEELIDQTENKTLLQRLHGTLVESTQKLRLDKYNRSNMMRKKNPQFFESESSPKSSNKSYIDGIENISDSIDDKDLLRIEIDELVTKHPITAFNFIRNYSLFASSDTRTNSDGKQSNQNNDVKILMGYQNNDKNKSNEIQLDKQSF</sequence>
<feature type="transmembrane region" description="Helical" evidence="2">
    <location>
        <begin position="51"/>
        <end position="75"/>
    </location>
</feature>
<dbReference type="EMBL" id="CCKQ01016218">
    <property type="protein sequence ID" value="CDW88099.1"/>
    <property type="molecule type" value="Genomic_DNA"/>
</dbReference>
<dbReference type="GO" id="GO:0007131">
    <property type="term" value="P:reciprocal meiotic recombination"/>
    <property type="evidence" value="ECO:0007669"/>
    <property type="project" value="TreeGrafter"/>
</dbReference>
<protein>
    <submittedName>
        <fullName evidence="3">Accessory gland protein</fullName>
    </submittedName>
</protein>
<keyword evidence="2" id="KW-1133">Transmembrane helix</keyword>
<reference evidence="3 4" key="1">
    <citation type="submission" date="2014-06" db="EMBL/GenBank/DDBJ databases">
        <authorList>
            <person name="Swart Estienne"/>
        </authorList>
    </citation>
    <scope>NUCLEOTIDE SEQUENCE [LARGE SCALE GENOMIC DNA]</scope>
    <source>
        <strain evidence="3 4">130c</strain>
    </source>
</reference>
<evidence type="ECO:0000313" key="4">
    <source>
        <dbReference type="Proteomes" id="UP000039865"/>
    </source>
</evidence>
<proteinExistence type="predicted"/>
<name>A0A078B0N0_STYLE</name>
<dbReference type="AlphaFoldDB" id="A0A078B0N0"/>
<evidence type="ECO:0000256" key="2">
    <source>
        <dbReference type="SAM" id="Phobius"/>
    </source>
</evidence>
<dbReference type="GO" id="GO:0005634">
    <property type="term" value="C:nucleus"/>
    <property type="evidence" value="ECO:0007669"/>
    <property type="project" value="TreeGrafter"/>
</dbReference>
<dbReference type="Proteomes" id="UP000039865">
    <property type="component" value="Unassembled WGS sequence"/>
</dbReference>
<evidence type="ECO:0000313" key="3">
    <source>
        <dbReference type="EMBL" id="CDW88099.1"/>
    </source>
</evidence>
<dbReference type="PANTHER" id="PTHR31398">
    <property type="entry name" value="MEIOTIC NUCLEAR DIVISION PROTEIN 1 HOMOLOG"/>
    <property type="match status" value="1"/>
</dbReference>
<keyword evidence="4" id="KW-1185">Reference proteome</keyword>
<dbReference type="InParanoid" id="A0A078B0N0"/>
<accession>A0A078B0N0</accession>
<keyword evidence="2" id="KW-0812">Transmembrane</keyword>
<keyword evidence="2" id="KW-0472">Membrane</keyword>
<dbReference type="OMA" id="YHRYDNG"/>
<evidence type="ECO:0000256" key="1">
    <source>
        <dbReference type="SAM" id="MobiDB-lite"/>
    </source>
</evidence>
<organism evidence="3 4">
    <name type="scientific">Stylonychia lemnae</name>
    <name type="common">Ciliate</name>
    <dbReference type="NCBI Taxonomy" id="5949"/>
    <lineage>
        <taxon>Eukaryota</taxon>
        <taxon>Sar</taxon>
        <taxon>Alveolata</taxon>
        <taxon>Ciliophora</taxon>
        <taxon>Intramacronucleata</taxon>
        <taxon>Spirotrichea</taxon>
        <taxon>Stichotrichia</taxon>
        <taxon>Sporadotrichida</taxon>
        <taxon>Oxytrichidae</taxon>
        <taxon>Stylonychinae</taxon>
        <taxon>Stylonychia</taxon>
    </lineage>
</organism>
<dbReference type="PANTHER" id="PTHR31398:SF0">
    <property type="entry name" value="MEIOTIC NUCLEAR DIVISION PROTEIN 1 HOMOLOG"/>
    <property type="match status" value="1"/>
</dbReference>
<feature type="compositionally biased region" description="Low complexity" evidence="1">
    <location>
        <begin position="754"/>
        <end position="765"/>
    </location>
</feature>